<dbReference type="OMA" id="RGYQRIQ"/>
<sequence length="396" mass="44184">MTATPTPFKIQVSDEKLGWINERVRTANIIPDVEHAEGKEWEDGVPSSVANEYAEFWRNGYDWRAEEARINATFDMFTVPIEEGGETIELHFVHNRSKHASAVPLLFAHGWPGNFMEASSIELDEKRKNLLKLTEPEGDFPGFHIVAPSIPGFTFSSSPKASICTQSQSFSLGSVASIYHKLMKILGYEHYLLQGGDWGSLITRIMAIQHPEACVGIHLNFLVAGLPSPLSEPITTIRFATGYFANTLRLELGKKWLMGSESGFSKIQATKPQTISYALLDSPIGMLAWILDKLRALSTPGYEWDKTQVITWTITYLLSDSSGHARIYKYARRNMEKEVLGKLIPAEVAFGASAFPHDPAYAPQWLVNARIAKNIVFYNDSHKVGGHFPSVELPDV</sequence>
<dbReference type="InterPro" id="IPR010497">
    <property type="entry name" value="Epoxide_hydro_N"/>
</dbReference>
<evidence type="ECO:0000256" key="2">
    <source>
        <dbReference type="ARBA" id="ARBA00022797"/>
    </source>
</evidence>
<evidence type="ECO:0000313" key="6">
    <source>
        <dbReference type="EMBL" id="EFI95141.1"/>
    </source>
</evidence>
<dbReference type="VEuPathDB" id="FungiDB:SCHCODRAFT_02507512"/>
<feature type="active site" description="Proton acceptor" evidence="4">
    <location>
        <position position="387"/>
    </location>
</feature>
<name>D8Q8X6_SCHCM</name>
<dbReference type="GeneID" id="9591464"/>
<dbReference type="InterPro" id="IPR029058">
    <property type="entry name" value="AB_hydrolase_fold"/>
</dbReference>
<gene>
    <name evidence="6" type="ORF">SCHCODRAFT_40146</name>
</gene>
<reference evidence="6 7" key="1">
    <citation type="journal article" date="2010" name="Nat. Biotechnol.">
        <title>Genome sequence of the model mushroom Schizophyllum commune.</title>
        <authorList>
            <person name="Ohm R.A."/>
            <person name="de Jong J.F."/>
            <person name="Lugones L.G."/>
            <person name="Aerts A."/>
            <person name="Kothe E."/>
            <person name="Stajich J.E."/>
            <person name="de Vries R.P."/>
            <person name="Record E."/>
            <person name="Levasseur A."/>
            <person name="Baker S.E."/>
            <person name="Bartholomew K.A."/>
            <person name="Coutinho P.M."/>
            <person name="Erdmann S."/>
            <person name="Fowler T.J."/>
            <person name="Gathman A.C."/>
            <person name="Lombard V."/>
            <person name="Henrissat B."/>
            <person name="Knabe N."/>
            <person name="Kuees U."/>
            <person name="Lilly W.W."/>
            <person name="Lindquist E."/>
            <person name="Lucas S."/>
            <person name="Magnuson J.K."/>
            <person name="Piumi F."/>
            <person name="Raudaskoski M."/>
            <person name="Salamov A."/>
            <person name="Schmutz J."/>
            <person name="Schwarze F.W.M.R."/>
            <person name="vanKuyk P.A."/>
            <person name="Horton J.S."/>
            <person name="Grigoriev I.V."/>
            <person name="Woesten H.A.B."/>
        </authorList>
    </citation>
    <scope>NUCLEOTIDE SEQUENCE [LARGE SCALE GENOMIC DNA]</scope>
    <source>
        <strain evidence="7">H4-8 / FGSC 9210</strain>
    </source>
</reference>
<dbReference type="KEGG" id="scm:SCHCO_02507512"/>
<organism evidence="7">
    <name type="scientific">Schizophyllum commune (strain H4-8 / FGSC 9210)</name>
    <name type="common">Split gill fungus</name>
    <dbReference type="NCBI Taxonomy" id="578458"/>
    <lineage>
        <taxon>Eukaryota</taxon>
        <taxon>Fungi</taxon>
        <taxon>Dikarya</taxon>
        <taxon>Basidiomycota</taxon>
        <taxon>Agaricomycotina</taxon>
        <taxon>Agaricomycetes</taxon>
        <taxon>Agaricomycetidae</taxon>
        <taxon>Agaricales</taxon>
        <taxon>Schizophyllaceae</taxon>
        <taxon>Schizophyllum</taxon>
    </lineage>
</organism>
<dbReference type="Proteomes" id="UP000007431">
    <property type="component" value="Unassembled WGS sequence"/>
</dbReference>
<dbReference type="OrthoDB" id="7130006at2759"/>
<dbReference type="InterPro" id="IPR000639">
    <property type="entry name" value="Epox_hydrolase-like"/>
</dbReference>
<dbReference type="SUPFAM" id="SSF53474">
    <property type="entry name" value="alpha/beta-Hydrolases"/>
    <property type="match status" value="1"/>
</dbReference>
<dbReference type="Gene3D" id="3.40.50.1820">
    <property type="entry name" value="alpha/beta hydrolase"/>
    <property type="match status" value="1"/>
</dbReference>
<feature type="active site" description="Nucleophile" evidence="4">
    <location>
        <position position="197"/>
    </location>
</feature>
<dbReference type="PIRSF" id="PIRSF001112">
    <property type="entry name" value="Epoxide_hydrolase"/>
    <property type="match status" value="1"/>
</dbReference>
<evidence type="ECO:0000256" key="4">
    <source>
        <dbReference type="PIRSR" id="PIRSR001112-1"/>
    </source>
</evidence>
<dbReference type="EMBL" id="GL377308">
    <property type="protein sequence ID" value="EFI95141.1"/>
    <property type="molecule type" value="Genomic_DNA"/>
</dbReference>
<dbReference type="GO" id="GO:0004301">
    <property type="term" value="F:epoxide hydrolase activity"/>
    <property type="evidence" value="ECO:0007669"/>
    <property type="project" value="TreeGrafter"/>
</dbReference>
<dbReference type="InParanoid" id="D8Q8X6"/>
<evidence type="ECO:0000259" key="5">
    <source>
        <dbReference type="Pfam" id="PF06441"/>
    </source>
</evidence>
<dbReference type="HOGENOM" id="CLU_019414_0_2_1"/>
<dbReference type="InterPro" id="IPR016292">
    <property type="entry name" value="Epoxide_hydrolase"/>
</dbReference>
<comment type="similarity">
    <text evidence="1">Belongs to the peptidase S33 family.</text>
</comment>
<dbReference type="PRINTS" id="PR00412">
    <property type="entry name" value="EPOXHYDRLASE"/>
</dbReference>
<accession>D8Q8X6</accession>
<dbReference type="PANTHER" id="PTHR21661">
    <property type="entry name" value="EPOXIDE HYDROLASE 1-RELATED"/>
    <property type="match status" value="1"/>
</dbReference>
<dbReference type="PANTHER" id="PTHR21661:SF35">
    <property type="entry name" value="EPOXIDE HYDROLASE"/>
    <property type="match status" value="1"/>
</dbReference>
<dbReference type="AlphaFoldDB" id="D8Q8X6"/>
<evidence type="ECO:0000256" key="3">
    <source>
        <dbReference type="ARBA" id="ARBA00022801"/>
    </source>
</evidence>
<dbReference type="eggNOG" id="KOG2565">
    <property type="taxonomic scope" value="Eukaryota"/>
</dbReference>
<proteinExistence type="inferred from homology"/>
<dbReference type="GO" id="GO:0097176">
    <property type="term" value="P:epoxide metabolic process"/>
    <property type="evidence" value="ECO:0007669"/>
    <property type="project" value="TreeGrafter"/>
</dbReference>
<evidence type="ECO:0000313" key="7">
    <source>
        <dbReference type="Proteomes" id="UP000007431"/>
    </source>
</evidence>
<feature type="domain" description="Epoxide hydrolase N-terminal" evidence="5">
    <location>
        <begin position="6"/>
        <end position="117"/>
    </location>
</feature>
<feature type="active site" description="Proton donor" evidence="4">
    <location>
        <position position="328"/>
    </location>
</feature>
<keyword evidence="2" id="KW-0058">Aromatic hydrocarbons catabolism</keyword>
<keyword evidence="3" id="KW-0378">Hydrolase</keyword>
<feature type="non-terminal residue" evidence="6">
    <location>
        <position position="396"/>
    </location>
</feature>
<evidence type="ECO:0000256" key="1">
    <source>
        <dbReference type="ARBA" id="ARBA00010088"/>
    </source>
</evidence>
<dbReference type="Pfam" id="PF06441">
    <property type="entry name" value="EHN"/>
    <property type="match status" value="1"/>
</dbReference>
<protein>
    <recommendedName>
        <fullName evidence="5">Epoxide hydrolase N-terminal domain-containing protein</fullName>
    </recommendedName>
</protein>
<keyword evidence="7" id="KW-1185">Reference proteome</keyword>